<name>A0A232LQC3_9EURO</name>
<evidence type="ECO:0000313" key="1">
    <source>
        <dbReference type="EMBL" id="OXV06007.1"/>
    </source>
</evidence>
<protein>
    <submittedName>
        <fullName evidence="1">Uncharacterized protein</fullName>
    </submittedName>
</protein>
<reference evidence="1 2" key="1">
    <citation type="journal article" date="2015" name="Environ. Microbiol.">
        <title>Metagenome sequence of Elaphomyces granulatus from sporocarp tissue reveals Ascomycota ectomycorrhizal fingerprints of genome expansion and a Proteobacteria-rich microbiome.</title>
        <authorList>
            <person name="Quandt C.A."/>
            <person name="Kohler A."/>
            <person name="Hesse C.N."/>
            <person name="Sharpton T.J."/>
            <person name="Martin F."/>
            <person name="Spatafora J.W."/>
        </authorList>
    </citation>
    <scope>NUCLEOTIDE SEQUENCE [LARGE SCALE GENOMIC DNA]</scope>
    <source>
        <strain evidence="1 2">OSC145934</strain>
    </source>
</reference>
<feature type="non-terminal residue" evidence="1">
    <location>
        <position position="129"/>
    </location>
</feature>
<dbReference type="EMBL" id="NPHW01006225">
    <property type="protein sequence ID" value="OXV06007.1"/>
    <property type="molecule type" value="Genomic_DNA"/>
</dbReference>
<dbReference type="AlphaFoldDB" id="A0A232LQC3"/>
<proteinExistence type="predicted"/>
<dbReference type="Proteomes" id="UP000243515">
    <property type="component" value="Unassembled WGS sequence"/>
</dbReference>
<accession>A0A232LQC3</accession>
<dbReference type="OrthoDB" id="4158266at2759"/>
<gene>
    <name evidence="1" type="ORF">Egran_06225</name>
</gene>
<organism evidence="1 2">
    <name type="scientific">Elaphomyces granulatus</name>
    <dbReference type="NCBI Taxonomy" id="519963"/>
    <lineage>
        <taxon>Eukaryota</taxon>
        <taxon>Fungi</taxon>
        <taxon>Dikarya</taxon>
        <taxon>Ascomycota</taxon>
        <taxon>Pezizomycotina</taxon>
        <taxon>Eurotiomycetes</taxon>
        <taxon>Eurotiomycetidae</taxon>
        <taxon>Eurotiales</taxon>
        <taxon>Elaphomycetaceae</taxon>
        <taxon>Elaphomyces</taxon>
    </lineage>
</organism>
<keyword evidence="2" id="KW-1185">Reference proteome</keyword>
<evidence type="ECO:0000313" key="2">
    <source>
        <dbReference type="Proteomes" id="UP000243515"/>
    </source>
</evidence>
<comment type="caution">
    <text evidence="1">The sequence shown here is derived from an EMBL/GenBank/DDBJ whole genome shotgun (WGS) entry which is preliminary data.</text>
</comment>
<sequence length="129" mass="13449">MCLGESGFTYRGTCTDRTFASDNCPSLCHIDPISQRTYKRITNLYLCGTPGIYNNTFCCESFADTPQQSCCATNFTYNGSGFAFSPGRDAELALISSASAAIANATSAAIASATSTTIADATGTAANTM</sequence>